<dbReference type="PRINTS" id="PR01395">
    <property type="entry name" value="BORPETOXINA"/>
</dbReference>
<organism evidence="2 3">
    <name type="scientific">Bordetella pseudohinzii</name>
    <dbReference type="NCBI Taxonomy" id="1331258"/>
    <lineage>
        <taxon>Bacteria</taxon>
        <taxon>Pseudomonadati</taxon>
        <taxon>Pseudomonadota</taxon>
        <taxon>Betaproteobacteria</taxon>
        <taxon>Burkholderiales</taxon>
        <taxon>Alcaligenaceae</taxon>
        <taxon>Bordetella</taxon>
    </lineage>
</organism>
<dbReference type="InterPro" id="IPR003898">
    <property type="entry name" value="Borpert_toxA"/>
</dbReference>
<proteinExistence type="predicted"/>
<dbReference type="GO" id="GO:0003950">
    <property type="term" value="F:NAD+ poly-ADP-ribosyltransferase activity"/>
    <property type="evidence" value="ECO:0007669"/>
    <property type="project" value="InterPro"/>
</dbReference>
<keyword evidence="2" id="KW-0328">Glycosyltransferase</keyword>
<feature type="signal peptide" evidence="1">
    <location>
        <begin position="1"/>
        <end position="20"/>
    </location>
</feature>
<dbReference type="OrthoDB" id="8998393at2"/>
<protein>
    <submittedName>
        <fullName evidence="2">NAD-dependent ADP-ribosyltransferase</fullName>
        <ecNumber evidence="2">2.4.2.-</ecNumber>
    </submittedName>
</protein>
<keyword evidence="1" id="KW-0732">Signal</keyword>
<accession>A0A0M7E0K5</accession>
<feature type="chain" id="PRO_5005269033" evidence="1">
    <location>
        <begin position="21"/>
        <end position="250"/>
    </location>
</feature>
<evidence type="ECO:0000313" key="2">
    <source>
        <dbReference type="EMBL" id="CUI59760.1"/>
    </source>
</evidence>
<dbReference type="AlphaFoldDB" id="A0A0J6CBP6"/>
<evidence type="ECO:0000256" key="1">
    <source>
        <dbReference type="SAM" id="SignalP"/>
    </source>
</evidence>
<dbReference type="EMBL" id="CYTV01000003">
    <property type="protein sequence ID" value="CUI59760.1"/>
    <property type="molecule type" value="Genomic_DNA"/>
</dbReference>
<sequence length="250" mass="28089">MRYVRIVLMALLPAFVPAHAAPPSTVYRYDGRNYEDVFQNGFTSWGGNDNILEHLTGRSCANSATRNSAFISTSRSETYTRVYLDSRMMDAYRAQQAGEGTGDFYGYIYHIRADTNFYEAVSSYLAYVETYGEGSASLGAGALASYQSEWLAYRRISGSSIRGVTRVHRNGRTGEVSEQYIPNPGYIESATAGNPGPYRSARSLQELLTTLVRLWPYATACMVRQRDAGTRRRAAETEYDYLVYEYTLTQ</sequence>
<evidence type="ECO:0000313" key="3">
    <source>
        <dbReference type="Proteomes" id="UP000053096"/>
    </source>
</evidence>
<reference evidence="2 3" key="1">
    <citation type="submission" date="2015-09" db="EMBL/GenBank/DDBJ databases">
        <authorList>
            <person name="Jackson K.R."/>
            <person name="Lunt B.L."/>
            <person name="Fisher J.N.B."/>
            <person name="Gardner A.V."/>
            <person name="Bailey M.E."/>
            <person name="Deus L.M."/>
            <person name="Earl A.S."/>
            <person name="Gibby P.D."/>
            <person name="Hartmann K.A."/>
            <person name="Liu J.E."/>
            <person name="Manci A.M."/>
            <person name="Nielsen D.A."/>
            <person name="Solomon M.B."/>
            <person name="Breakwell D.P."/>
            <person name="Burnett S.H."/>
            <person name="Grose J.H."/>
        </authorList>
    </citation>
    <scope>NUCLEOTIDE SEQUENCE [LARGE SCALE GENOMIC DNA]</scope>
    <source>
        <strain evidence="2 3">2789STDY5608636</strain>
    </source>
</reference>
<dbReference type="RefSeq" id="WP_053073170.1">
    <property type="nucleotide sequence ID" value="NZ_CAJGUP010000087.1"/>
</dbReference>
<dbReference type="Pfam" id="PF02917">
    <property type="entry name" value="Pertussis_S1"/>
    <property type="match status" value="1"/>
</dbReference>
<dbReference type="EC" id="2.4.2.-" evidence="2"/>
<dbReference type="Proteomes" id="UP000053096">
    <property type="component" value="Unassembled WGS sequence"/>
</dbReference>
<name>A0A0J6CBP6_9BORD</name>
<dbReference type="GO" id="GO:0005576">
    <property type="term" value="C:extracellular region"/>
    <property type="evidence" value="ECO:0007669"/>
    <property type="project" value="InterPro"/>
</dbReference>
<accession>A0A0J6CBP6</accession>
<gene>
    <name evidence="2" type="primary">ptxA</name>
    <name evidence="2" type="ORF">ERS370011_01305</name>
</gene>
<keyword evidence="2" id="KW-0808">Transferase</keyword>
<dbReference type="SUPFAM" id="SSF56399">
    <property type="entry name" value="ADP-ribosylation"/>
    <property type="match status" value="1"/>
</dbReference>
<dbReference type="Gene3D" id="3.90.210.10">
    <property type="entry name" value="Heat-Labile Enterotoxin, subunit A"/>
    <property type="match status" value="1"/>
</dbReference>